<dbReference type="Proteomes" id="UP000831390">
    <property type="component" value="Chromosome"/>
</dbReference>
<evidence type="ECO:0000313" key="2">
    <source>
        <dbReference type="Proteomes" id="UP000831390"/>
    </source>
</evidence>
<accession>A0ABY4B125</accession>
<gene>
    <name evidence="1" type="ORF">MTP16_17165</name>
</gene>
<protein>
    <recommendedName>
        <fullName evidence="3">Sigma-70 family RNA polymerase sigma factor</fullName>
    </recommendedName>
</protein>
<sequence>MNNNITSEEFFKAFAAYRSSFIKAVTDTLYKRGKRFRKEDIEDIVSEALLQFVLRLETGKIVIPTVEKGYAYMMRSCLWNGRDESDRDIKRSIAHHKAYKESSHLDMVEWNDFELVEEKTEQDRQDEKYSELHTDLMLYLEQLIIDGVFSFKAVNMFKCYFLNGFSFNQLAEATGYSKSTCFKFVDDVRRHTRAHEWVVS</sequence>
<name>A0ABY4B125_9BACT</name>
<dbReference type="EMBL" id="CP094534">
    <property type="protein sequence ID" value="UOE32853.1"/>
    <property type="molecule type" value="Genomic_DNA"/>
</dbReference>
<evidence type="ECO:0000313" key="1">
    <source>
        <dbReference type="EMBL" id="UOE32853.1"/>
    </source>
</evidence>
<organism evidence="1 2">
    <name type="scientific">Hymenobacter monticola</name>
    <dbReference type="NCBI Taxonomy" id="1705399"/>
    <lineage>
        <taxon>Bacteria</taxon>
        <taxon>Pseudomonadati</taxon>
        <taxon>Bacteroidota</taxon>
        <taxon>Cytophagia</taxon>
        <taxon>Cytophagales</taxon>
        <taxon>Hymenobacteraceae</taxon>
        <taxon>Hymenobacter</taxon>
    </lineage>
</organism>
<reference evidence="1 2" key="1">
    <citation type="submission" date="2022-03" db="EMBL/GenBank/DDBJ databases">
        <title>Hymenobactersp. isolated from the air.</title>
        <authorList>
            <person name="Won M."/>
            <person name="Kwon S.-W."/>
        </authorList>
    </citation>
    <scope>NUCLEOTIDE SEQUENCE [LARGE SCALE GENOMIC DNA]</scope>
    <source>
        <strain evidence="1 2">KACC 22596</strain>
    </source>
</reference>
<dbReference type="RefSeq" id="WP_243512140.1">
    <property type="nucleotide sequence ID" value="NZ_CP094534.1"/>
</dbReference>
<proteinExistence type="predicted"/>
<keyword evidence="2" id="KW-1185">Reference proteome</keyword>
<evidence type="ECO:0008006" key="3">
    <source>
        <dbReference type="Google" id="ProtNLM"/>
    </source>
</evidence>